<keyword evidence="3 4" id="KW-0378">Hydrolase</keyword>
<dbReference type="PROSITE" id="PS00122">
    <property type="entry name" value="CARBOXYLESTERASE_B_1"/>
    <property type="match status" value="1"/>
</dbReference>
<comment type="similarity">
    <text evidence="1 4">Belongs to the type-B carboxylesterase/lipase family.</text>
</comment>
<dbReference type="OrthoDB" id="19653at2759"/>
<dbReference type="InterPro" id="IPR029058">
    <property type="entry name" value="AB_hydrolase_fold"/>
</dbReference>
<name>A0A4U5NK29_STECR</name>
<comment type="caution">
    <text evidence="7">The sequence shown here is derived from an EMBL/GenBank/DDBJ whole genome shotgun (WGS) entry which is preliminary data.</text>
</comment>
<evidence type="ECO:0000256" key="5">
    <source>
        <dbReference type="SAM" id="Phobius"/>
    </source>
</evidence>
<dbReference type="SUPFAM" id="SSF53474">
    <property type="entry name" value="alpha/beta-Hydrolases"/>
    <property type="match status" value="1"/>
</dbReference>
<dbReference type="InterPro" id="IPR002018">
    <property type="entry name" value="CarbesteraseB"/>
</dbReference>
<feature type="signal peptide" evidence="4">
    <location>
        <begin position="1"/>
        <end position="16"/>
    </location>
</feature>
<keyword evidence="5" id="KW-1133">Transmembrane helix</keyword>
<keyword evidence="5" id="KW-0472">Membrane</keyword>
<evidence type="ECO:0000313" key="7">
    <source>
        <dbReference type="EMBL" id="TKR83041.1"/>
    </source>
</evidence>
<evidence type="ECO:0000256" key="4">
    <source>
        <dbReference type="RuleBase" id="RU361235"/>
    </source>
</evidence>
<keyword evidence="5" id="KW-0812">Transmembrane</keyword>
<gene>
    <name evidence="7" type="ORF">L596_016694</name>
</gene>
<dbReference type="PANTHER" id="PTHR45580:SF7">
    <property type="entry name" value="CARBOXYLESTERASE TYPE B DOMAIN-CONTAINING PROTEIN-RELATED"/>
    <property type="match status" value="1"/>
</dbReference>
<dbReference type="Proteomes" id="UP000298663">
    <property type="component" value="Unassembled WGS sequence"/>
</dbReference>
<reference evidence="7 8" key="2">
    <citation type="journal article" date="2019" name="G3 (Bethesda)">
        <title>Hybrid Assembly of the Genome of the Entomopathogenic Nematode Steinernema carpocapsae Identifies the X-Chromosome.</title>
        <authorList>
            <person name="Serra L."/>
            <person name="Macchietto M."/>
            <person name="Macias-Munoz A."/>
            <person name="McGill C.J."/>
            <person name="Rodriguez I.M."/>
            <person name="Rodriguez B."/>
            <person name="Murad R."/>
            <person name="Mortazavi A."/>
        </authorList>
    </citation>
    <scope>NUCLEOTIDE SEQUENCE [LARGE SCALE GENOMIC DNA]</scope>
    <source>
        <strain evidence="7 8">ALL</strain>
    </source>
</reference>
<keyword evidence="8" id="KW-1185">Reference proteome</keyword>
<reference evidence="7 8" key="1">
    <citation type="journal article" date="2015" name="Genome Biol.">
        <title>Comparative genomics of Steinernema reveals deeply conserved gene regulatory networks.</title>
        <authorList>
            <person name="Dillman A.R."/>
            <person name="Macchietto M."/>
            <person name="Porter C.F."/>
            <person name="Rogers A."/>
            <person name="Williams B."/>
            <person name="Antoshechkin I."/>
            <person name="Lee M.M."/>
            <person name="Goodwin Z."/>
            <person name="Lu X."/>
            <person name="Lewis E.E."/>
            <person name="Goodrich-Blair H."/>
            <person name="Stock S.P."/>
            <person name="Adams B.J."/>
            <person name="Sternberg P.W."/>
            <person name="Mortazavi A."/>
        </authorList>
    </citation>
    <scope>NUCLEOTIDE SEQUENCE [LARGE SCALE GENOMIC DNA]</scope>
    <source>
        <strain evidence="7 8">ALL</strain>
    </source>
</reference>
<keyword evidence="2" id="KW-0719">Serine esterase</keyword>
<evidence type="ECO:0000313" key="8">
    <source>
        <dbReference type="Proteomes" id="UP000298663"/>
    </source>
</evidence>
<keyword evidence="4" id="KW-0732">Signal</keyword>
<protein>
    <recommendedName>
        <fullName evidence="4">Carboxylic ester hydrolase</fullName>
        <ecNumber evidence="4">3.1.1.-</ecNumber>
    </recommendedName>
</protein>
<dbReference type="EC" id="3.1.1.-" evidence="4"/>
<evidence type="ECO:0000259" key="6">
    <source>
        <dbReference type="Pfam" id="PF00135"/>
    </source>
</evidence>
<sequence length="643" mass="73379">MVGRLLLFAVIAVVCGDETKDFLILRQLSTGWIKGRLVNTDRGVKGFAYTAIPYAEPPIDDKRFRKPEQKLPWNGTLDAIRYGNSCMWNASITDLIDEYKIMSEDCLQANVFTNRHCLTQGNCSVMIYIHGGGFLFDSPMLLEEEFIITNFGATDRNVVVVTIAYRLGILGFSNFAPYLNDSSAPKNLGVQDMLEALRWVQREIHVFGGNPNHVTVMGHSTGSVAADHLAHSEVSEGLFHQVIIMSGSGRNQYLTLNQNTNTSHSLAVGLGCATWETDFNLTQKVNEVMDCLRRLPAKEILNQQRALEDQGIMLFGPARDSEKVPASMDTLAKTKRPIPTMVGTVTYELQETNYLIKHDGTVDVDFLEWYCNKTVYNFNYRNKVKTVQDCVQEYNDLNKVTFLYDDYTYFVPSYLNAKESAKVGAPAYLYEFTYPNVRDIYDLGPNIPKFEVSQLPRHTYELVYLLGIHSGKFTPKDEIIRQKFSQLFVNFINSGNPTTEEDTWDRFNVTLNNYFRVDFDKDNKMPGMTLGYHDREVDFWTHTMEKDGQGREDVLDEALVYVPDIYIKHGWIPEEAKENWPVFEPIFGPIGKQIPAKADKPTNWKSFFEIVVLLSVVLAVVAICACGMCCFNWCKRRQYERFA</sequence>
<evidence type="ECO:0000256" key="3">
    <source>
        <dbReference type="ARBA" id="ARBA00022801"/>
    </source>
</evidence>
<evidence type="ECO:0000256" key="2">
    <source>
        <dbReference type="ARBA" id="ARBA00022487"/>
    </source>
</evidence>
<feature type="domain" description="Carboxylesterase type B" evidence="6">
    <location>
        <begin position="27"/>
        <end position="540"/>
    </location>
</feature>
<dbReference type="InterPro" id="IPR019826">
    <property type="entry name" value="Carboxylesterase_B_AS"/>
</dbReference>
<accession>A0A4U5NK29</accession>
<dbReference type="PANTHER" id="PTHR45580">
    <property type="entry name" value="PROTEIN CBG05369"/>
    <property type="match status" value="1"/>
</dbReference>
<dbReference type="AlphaFoldDB" id="A0A4U5NK29"/>
<organism evidence="7 8">
    <name type="scientific">Steinernema carpocapsae</name>
    <name type="common">Entomopathogenic nematode</name>
    <dbReference type="NCBI Taxonomy" id="34508"/>
    <lineage>
        <taxon>Eukaryota</taxon>
        <taxon>Metazoa</taxon>
        <taxon>Ecdysozoa</taxon>
        <taxon>Nematoda</taxon>
        <taxon>Chromadorea</taxon>
        <taxon>Rhabditida</taxon>
        <taxon>Tylenchina</taxon>
        <taxon>Panagrolaimomorpha</taxon>
        <taxon>Strongyloidoidea</taxon>
        <taxon>Steinernematidae</taxon>
        <taxon>Steinernema</taxon>
    </lineage>
</organism>
<feature type="chain" id="PRO_5021036919" description="Carboxylic ester hydrolase" evidence="4">
    <location>
        <begin position="17"/>
        <end position="643"/>
    </location>
</feature>
<dbReference type="STRING" id="34508.A0A4U5NK29"/>
<proteinExistence type="inferred from homology"/>
<dbReference type="GO" id="GO:0052689">
    <property type="term" value="F:carboxylic ester hydrolase activity"/>
    <property type="evidence" value="ECO:0007669"/>
    <property type="project" value="UniProtKB-KW"/>
</dbReference>
<dbReference type="EMBL" id="AZBU02000004">
    <property type="protein sequence ID" value="TKR83041.1"/>
    <property type="molecule type" value="Genomic_DNA"/>
</dbReference>
<feature type="transmembrane region" description="Helical" evidence="5">
    <location>
        <begin position="610"/>
        <end position="634"/>
    </location>
</feature>
<dbReference type="Pfam" id="PF00135">
    <property type="entry name" value="COesterase"/>
    <property type="match status" value="1"/>
</dbReference>
<dbReference type="Gene3D" id="3.40.50.1820">
    <property type="entry name" value="alpha/beta hydrolase"/>
    <property type="match status" value="1"/>
</dbReference>
<evidence type="ECO:0000256" key="1">
    <source>
        <dbReference type="ARBA" id="ARBA00005964"/>
    </source>
</evidence>